<reference evidence="1 2" key="1">
    <citation type="submission" date="2020-04" db="EMBL/GenBank/DDBJ databases">
        <title>Collinsella sp. KGMB02528 nov., an anaerobic actinobacterium isolated from human feces.</title>
        <authorList>
            <person name="Han K.-I."/>
            <person name="Eom M.K."/>
            <person name="Kim J.-S."/>
            <person name="Lee K.C."/>
            <person name="Suh M.K."/>
            <person name="Park S.-H."/>
            <person name="Lee J.H."/>
            <person name="Kang S.W."/>
            <person name="Park J.-E."/>
            <person name="Oh B.S."/>
            <person name="Yu S.Y."/>
            <person name="Choi S.-H."/>
            <person name="Lee D.H."/>
            <person name="Yoon H."/>
            <person name="Kim B.-Y."/>
            <person name="Lee J.H."/>
            <person name="Lee J.-S."/>
        </authorList>
    </citation>
    <scope>NUCLEOTIDE SEQUENCE [LARGE SCALE GENOMIC DNA]</scope>
    <source>
        <strain evidence="1 2">KGMB02528</strain>
    </source>
</reference>
<proteinExistence type="predicted"/>
<evidence type="ECO:0000313" key="2">
    <source>
        <dbReference type="Proteomes" id="UP000546970"/>
    </source>
</evidence>
<dbReference type="PROSITE" id="PS51318">
    <property type="entry name" value="TAT"/>
    <property type="match status" value="1"/>
</dbReference>
<name>A0A7X9UAV1_9ACTN</name>
<comment type="caution">
    <text evidence="1">The sequence shown here is derived from an EMBL/GenBank/DDBJ whole genome shotgun (WGS) entry which is preliminary data.</text>
</comment>
<evidence type="ECO:0008006" key="3">
    <source>
        <dbReference type="Google" id="ProtNLM"/>
    </source>
</evidence>
<accession>A0A7X9UAV1</accession>
<gene>
    <name evidence="1" type="ORF">HF320_00185</name>
</gene>
<sequence length="404" mass="42954">MSLISKSGISRRGFLGGGMAAAAATLLSACSGKKDKGAESKGTTGEPQVLTDDSKIIDALDEYESVDTTLTAAYTWNLPVGTVPFYSQGSWSAAMFAPESAATPNSIGVFSLSSGSPVTLRSKPVLGAGYEFYDVRVGTGVFCWVELNYSSFAWSLYAQAFADGQVSGDPQKIDHGNGDWEPPMFSPYGACVIWQKMPNSSGSKSASSSKCYQWNLIDGSKTTLYTSPGRFATHPRVSNDILTISPRVHEDEGTYYGMTALNLADSPHGQIDQLVLPAGVRPFEAAYLNDVFAFAIEASYDGAGRLGNMGTFIGREGGPFVYISREPAAGVCGKGTRFCLKTRSSTCVVDTDAQKYSVVACPDRSLDYGDYPASEGATDNLVTFATIKDAQGIPESVCVRVFSL</sequence>
<dbReference type="PROSITE" id="PS51257">
    <property type="entry name" value="PROKAR_LIPOPROTEIN"/>
    <property type="match status" value="1"/>
</dbReference>
<dbReference type="EMBL" id="JABBCP010000001">
    <property type="protein sequence ID" value="NMF54762.1"/>
    <property type="molecule type" value="Genomic_DNA"/>
</dbReference>
<protein>
    <recommendedName>
        <fullName evidence="3">Tat pathway signal sequence domain protein</fullName>
    </recommendedName>
</protein>
<dbReference type="AlphaFoldDB" id="A0A7X9UAV1"/>
<dbReference type="RefSeq" id="WP_169276563.1">
    <property type="nucleotide sequence ID" value="NZ_JABBCP010000001.1"/>
</dbReference>
<keyword evidence="2" id="KW-1185">Reference proteome</keyword>
<dbReference type="Proteomes" id="UP000546970">
    <property type="component" value="Unassembled WGS sequence"/>
</dbReference>
<dbReference type="InterPro" id="IPR006311">
    <property type="entry name" value="TAT_signal"/>
</dbReference>
<organism evidence="1 2">
    <name type="scientific">Collinsella acetigenes</name>
    <dbReference type="NCBI Taxonomy" id="2713419"/>
    <lineage>
        <taxon>Bacteria</taxon>
        <taxon>Bacillati</taxon>
        <taxon>Actinomycetota</taxon>
        <taxon>Coriobacteriia</taxon>
        <taxon>Coriobacteriales</taxon>
        <taxon>Coriobacteriaceae</taxon>
        <taxon>Collinsella</taxon>
    </lineage>
</organism>
<evidence type="ECO:0000313" key="1">
    <source>
        <dbReference type="EMBL" id="NMF54762.1"/>
    </source>
</evidence>